<dbReference type="OrthoDB" id="412006at2759"/>
<evidence type="ECO:0008006" key="3">
    <source>
        <dbReference type="Google" id="ProtNLM"/>
    </source>
</evidence>
<comment type="caution">
    <text evidence="1">The sequence shown here is derived from an EMBL/GenBank/DDBJ whole genome shotgun (WGS) entry which is preliminary data.</text>
</comment>
<sequence length="71" mass="8292">ALGTDRIQNWMWKTIWPQVKRHAPLLFQCITIIGTIPRDWKTARMVMIPKPQKMDFPQASAHRPIALLNTL</sequence>
<dbReference type="AlphaFoldDB" id="A0A9P6NFA3"/>
<protein>
    <recommendedName>
        <fullName evidence="3">Reverse transcriptase</fullName>
    </recommendedName>
</protein>
<feature type="non-terminal residue" evidence="1">
    <location>
        <position position="1"/>
    </location>
</feature>
<gene>
    <name evidence="1" type="ORF">CROQUDRAFT_10878</name>
</gene>
<proteinExistence type="predicted"/>
<feature type="non-terminal residue" evidence="1">
    <location>
        <position position="71"/>
    </location>
</feature>
<reference evidence="1" key="1">
    <citation type="submission" date="2013-11" db="EMBL/GenBank/DDBJ databases">
        <title>Genome sequence of the fusiform rust pathogen reveals effectors for host alternation and coevolution with pine.</title>
        <authorList>
            <consortium name="DOE Joint Genome Institute"/>
            <person name="Smith K."/>
            <person name="Pendleton A."/>
            <person name="Kubisiak T."/>
            <person name="Anderson C."/>
            <person name="Salamov A."/>
            <person name="Aerts A."/>
            <person name="Riley R."/>
            <person name="Clum A."/>
            <person name="Lindquist E."/>
            <person name="Ence D."/>
            <person name="Campbell M."/>
            <person name="Kronenberg Z."/>
            <person name="Feau N."/>
            <person name="Dhillon B."/>
            <person name="Hamelin R."/>
            <person name="Burleigh J."/>
            <person name="Smith J."/>
            <person name="Yandell M."/>
            <person name="Nelson C."/>
            <person name="Grigoriev I."/>
            <person name="Davis J."/>
        </authorList>
    </citation>
    <scope>NUCLEOTIDE SEQUENCE</scope>
    <source>
        <strain evidence="1">G11</strain>
    </source>
</reference>
<dbReference type="EMBL" id="MU167270">
    <property type="protein sequence ID" value="KAG0145796.1"/>
    <property type="molecule type" value="Genomic_DNA"/>
</dbReference>
<keyword evidence="2" id="KW-1185">Reference proteome</keyword>
<name>A0A9P6NFA3_9BASI</name>
<dbReference type="Proteomes" id="UP000886653">
    <property type="component" value="Unassembled WGS sequence"/>
</dbReference>
<accession>A0A9P6NFA3</accession>
<evidence type="ECO:0000313" key="1">
    <source>
        <dbReference type="EMBL" id="KAG0145796.1"/>
    </source>
</evidence>
<evidence type="ECO:0000313" key="2">
    <source>
        <dbReference type="Proteomes" id="UP000886653"/>
    </source>
</evidence>
<organism evidence="1 2">
    <name type="scientific">Cronartium quercuum f. sp. fusiforme G11</name>
    <dbReference type="NCBI Taxonomy" id="708437"/>
    <lineage>
        <taxon>Eukaryota</taxon>
        <taxon>Fungi</taxon>
        <taxon>Dikarya</taxon>
        <taxon>Basidiomycota</taxon>
        <taxon>Pucciniomycotina</taxon>
        <taxon>Pucciniomycetes</taxon>
        <taxon>Pucciniales</taxon>
        <taxon>Coleosporiaceae</taxon>
        <taxon>Cronartium</taxon>
    </lineage>
</organism>